<dbReference type="Gene3D" id="3.20.20.120">
    <property type="entry name" value="Enolase-like C-terminal domain"/>
    <property type="match status" value="1"/>
</dbReference>
<evidence type="ECO:0000256" key="3">
    <source>
        <dbReference type="ARBA" id="ARBA00022842"/>
    </source>
</evidence>
<dbReference type="Proteomes" id="UP001196509">
    <property type="component" value="Unassembled WGS sequence"/>
</dbReference>
<dbReference type="InterPro" id="IPR036849">
    <property type="entry name" value="Enolase-like_C_sf"/>
</dbReference>
<evidence type="ECO:0000259" key="4">
    <source>
        <dbReference type="SMART" id="SM00922"/>
    </source>
</evidence>
<dbReference type="SMART" id="SM00922">
    <property type="entry name" value="MR_MLE"/>
    <property type="match status" value="1"/>
</dbReference>
<reference evidence="5" key="1">
    <citation type="submission" date="2021-08" db="EMBL/GenBank/DDBJ databases">
        <title>Hoeflea bacterium WL0058 sp. nov., isolated from the sediment.</title>
        <authorList>
            <person name="Wang L."/>
            <person name="Zhang D."/>
        </authorList>
    </citation>
    <scope>NUCLEOTIDE SEQUENCE</scope>
    <source>
        <strain evidence="5">WL0058</strain>
    </source>
</reference>
<dbReference type="GO" id="GO:0016052">
    <property type="term" value="P:carbohydrate catabolic process"/>
    <property type="evidence" value="ECO:0007669"/>
    <property type="project" value="TreeGrafter"/>
</dbReference>
<feature type="domain" description="Mandelate racemase/muconate lactonizing enzyme C-terminal" evidence="4">
    <location>
        <begin position="170"/>
        <end position="267"/>
    </location>
</feature>
<keyword evidence="6" id="KW-1185">Reference proteome</keyword>
<dbReference type="Pfam" id="PF02746">
    <property type="entry name" value="MR_MLE_N"/>
    <property type="match status" value="1"/>
</dbReference>
<dbReference type="InterPro" id="IPR013342">
    <property type="entry name" value="Mandelate_racemase_C"/>
</dbReference>
<dbReference type="InterPro" id="IPR029065">
    <property type="entry name" value="Enolase_C-like"/>
</dbReference>
<dbReference type="InterPro" id="IPR013341">
    <property type="entry name" value="Mandelate_racemase_N_dom"/>
</dbReference>
<organism evidence="5 6">
    <name type="scientific">Flavimaribacter sediminis</name>
    <dbReference type="NCBI Taxonomy" id="2865987"/>
    <lineage>
        <taxon>Bacteria</taxon>
        <taxon>Pseudomonadati</taxon>
        <taxon>Pseudomonadota</taxon>
        <taxon>Alphaproteobacteria</taxon>
        <taxon>Hyphomicrobiales</taxon>
        <taxon>Rhizobiaceae</taxon>
        <taxon>Flavimaribacter</taxon>
    </lineage>
</organism>
<dbReference type="CDD" id="cd03316">
    <property type="entry name" value="MR_like"/>
    <property type="match status" value="1"/>
</dbReference>
<evidence type="ECO:0000313" key="6">
    <source>
        <dbReference type="Proteomes" id="UP001196509"/>
    </source>
</evidence>
<evidence type="ECO:0000256" key="1">
    <source>
        <dbReference type="ARBA" id="ARBA00001946"/>
    </source>
</evidence>
<dbReference type="SFLD" id="SFLDG00179">
    <property type="entry name" value="mandelate_racemase"/>
    <property type="match status" value="1"/>
</dbReference>
<dbReference type="AlphaFoldDB" id="A0AAE2ZQR7"/>
<dbReference type="RefSeq" id="WP_220229879.1">
    <property type="nucleotide sequence ID" value="NZ_JAICBX010000003.1"/>
</dbReference>
<comment type="caution">
    <text evidence="5">The sequence shown here is derived from an EMBL/GenBank/DDBJ whole genome shotgun (WGS) entry which is preliminary data.</text>
</comment>
<dbReference type="InterPro" id="IPR046945">
    <property type="entry name" value="RHMD-like"/>
</dbReference>
<dbReference type="PANTHER" id="PTHR13794:SF58">
    <property type="entry name" value="MITOCHONDRIAL ENOLASE SUPERFAMILY MEMBER 1"/>
    <property type="match status" value="1"/>
</dbReference>
<accession>A0AAE2ZQR7</accession>
<proteinExistence type="predicted"/>
<protein>
    <submittedName>
        <fullName evidence="5">Mandelate racemase/muconate lactonizing enzyme family protein</fullName>
    </submittedName>
</protein>
<dbReference type="InterPro" id="IPR029017">
    <property type="entry name" value="Enolase-like_N"/>
</dbReference>
<dbReference type="SUPFAM" id="SSF54826">
    <property type="entry name" value="Enolase N-terminal domain-like"/>
    <property type="match status" value="1"/>
</dbReference>
<dbReference type="Gene3D" id="3.30.390.10">
    <property type="entry name" value="Enolase-like, N-terminal domain"/>
    <property type="match status" value="1"/>
</dbReference>
<dbReference type="SFLD" id="SFLDS00001">
    <property type="entry name" value="Enolase"/>
    <property type="match status" value="1"/>
</dbReference>
<dbReference type="Pfam" id="PF13378">
    <property type="entry name" value="MR_MLE_C"/>
    <property type="match status" value="1"/>
</dbReference>
<evidence type="ECO:0000313" key="5">
    <source>
        <dbReference type="EMBL" id="MBW8639175.1"/>
    </source>
</evidence>
<keyword evidence="3" id="KW-0460">Magnesium</keyword>
<dbReference type="PROSITE" id="PS00909">
    <property type="entry name" value="MR_MLE_2"/>
    <property type="match status" value="1"/>
</dbReference>
<evidence type="ECO:0000256" key="2">
    <source>
        <dbReference type="ARBA" id="ARBA00022723"/>
    </source>
</evidence>
<dbReference type="GO" id="GO:0016836">
    <property type="term" value="F:hydro-lyase activity"/>
    <property type="evidence" value="ECO:0007669"/>
    <property type="project" value="TreeGrafter"/>
</dbReference>
<keyword evidence="2" id="KW-0479">Metal-binding</keyword>
<sequence>MNIIQSDASVLPDLANRNETDIAIQIESLECVCLATEIAKPVVTSFGKMLKRPALFLRIKDRHGNAGYGEVWCNFPSAGATYRKNLLGEEIFSLVVGRNFHSPAECYSFLTSKLQVLKNQSGDIGAISQCIAGLDVACWDLIARRADLPIRKLFSRASDVVPAYASGINPDSALEQMESARELGFNQFKLKVGFGLGRDTTNVEVFAKSLLPDETFMIDANQAWDVANALNASQRFKQFSPLWLEEPICADRPTREWQTLKTSTTIPLAAGENFADKEAFHEALSADWIDVVQPDVCKWGGLTGCIEIGRQAVAAGKMFCPHSLGGGIALAASAELLAIVGGTGMVEIDSNPNPFREKIFTQRTHNGCLHLHDQPGLNIDESEVVRLFDT</sequence>
<dbReference type="EMBL" id="JAICBX010000003">
    <property type="protein sequence ID" value="MBW8639175.1"/>
    <property type="molecule type" value="Genomic_DNA"/>
</dbReference>
<dbReference type="GO" id="GO:0009063">
    <property type="term" value="P:amino acid catabolic process"/>
    <property type="evidence" value="ECO:0007669"/>
    <property type="project" value="InterPro"/>
</dbReference>
<comment type="cofactor">
    <cofactor evidence="1">
        <name>Mg(2+)</name>
        <dbReference type="ChEBI" id="CHEBI:18420"/>
    </cofactor>
</comment>
<dbReference type="GO" id="GO:0000287">
    <property type="term" value="F:magnesium ion binding"/>
    <property type="evidence" value="ECO:0007669"/>
    <property type="project" value="UniProtKB-ARBA"/>
</dbReference>
<gene>
    <name evidence="5" type="ORF">K1W69_18410</name>
</gene>
<name>A0AAE2ZQR7_9HYPH</name>
<dbReference type="InterPro" id="IPR018110">
    <property type="entry name" value="Mandel_Rmase/mucon_lact_enz_CS"/>
</dbReference>
<dbReference type="SUPFAM" id="SSF51604">
    <property type="entry name" value="Enolase C-terminal domain-like"/>
    <property type="match status" value="1"/>
</dbReference>
<dbReference type="PANTHER" id="PTHR13794">
    <property type="entry name" value="ENOLASE SUPERFAMILY, MANDELATE RACEMASE"/>
    <property type="match status" value="1"/>
</dbReference>